<dbReference type="AlphaFoldDB" id="A0A1N7Q9N7"/>
<dbReference type="Pfam" id="PF09334">
    <property type="entry name" value="tRNA-synt_1g"/>
    <property type="match status" value="1"/>
</dbReference>
<evidence type="ECO:0000256" key="6">
    <source>
        <dbReference type="ARBA" id="ARBA00030904"/>
    </source>
</evidence>
<dbReference type="InterPro" id="IPR023458">
    <property type="entry name" value="Met-tRNA_ligase_1"/>
</dbReference>
<dbReference type="GO" id="GO:0004825">
    <property type="term" value="F:methionine-tRNA ligase activity"/>
    <property type="evidence" value="ECO:0007669"/>
    <property type="project" value="UniProtKB-EC"/>
</dbReference>
<dbReference type="EMBL" id="FTOH01000016">
    <property type="protein sequence ID" value="SIT19449.1"/>
    <property type="molecule type" value="Genomic_DNA"/>
</dbReference>
<proteinExistence type="inferred from homology"/>
<evidence type="ECO:0000256" key="3">
    <source>
        <dbReference type="ARBA" id="ARBA00022840"/>
    </source>
</evidence>
<dbReference type="InterPro" id="IPR001412">
    <property type="entry name" value="aa-tRNA-synth_I_CS"/>
</dbReference>
<dbReference type="GO" id="GO:0005524">
    <property type="term" value="F:ATP binding"/>
    <property type="evidence" value="ECO:0007669"/>
    <property type="project" value="UniProtKB-KW"/>
</dbReference>
<reference evidence="12" key="1">
    <citation type="submission" date="2017-01" db="EMBL/GenBank/DDBJ databases">
        <authorList>
            <person name="Varghese N."/>
            <person name="Submissions S."/>
        </authorList>
    </citation>
    <scope>NUCLEOTIDE SEQUENCE [LARGE SCALE GENOMIC DNA]</scope>
    <source>
        <strain evidence="12">DSM 24913</strain>
    </source>
</reference>
<evidence type="ECO:0000259" key="10">
    <source>
        <dbReference type="Pfam" id="PF09334"/>
    </source>
</evidence>
<dbReference type="GO" id="GO:0006431">
    <property type="term" value="P:methionyl-tRNA aminoacylation"/>
    <property type="evidence" value="ECO:0007669"/>
    <property type="project" value="InterPro"/>
</dbReference>
<sequence>MKKAEYGVNGFEEAFNILCSHSDEVYGEIQIAWGVVEPGHTSQPHQHSEKEVYIIISGNGFAHSRNEEFSVKAGDIILIDPLETHYLSNNSDTPLVVADLYWHAGSSELNVIQANKANNLDTPIFVFSPPPTPNGDLHLGHLSGPYLGADVYKRFERMRGRKVFHLTGSDDFQSYVRSLAEKSQGSEYEVALQYSDAIRHTLDLFDVEYDNFLCTSTDEPYKVYMQAQFNALREYLDYVKGPSLFDATTNQYLYEVDVRGECPTCGSDGNGNICEQCGAPNTCVDLKNSFSNITNTKAQHGESERFSLALHRYYQVIRDHLDQSKLSPRVRVLVEDILARETFDLPLTHLEKWGVKVGDQKYDDQSIWVWVNMFFGFMYAIDCLGKRQGEDWSEPSDDWKIVHFFGFDNSFYYTVLYPVLFKLAYPSWKTQVDYNYNEFYLLEHKKFSTSRRHVIWGKEILNHHTTDIIRYFLSKTRSEYDQTNFDLSELLADIESTLINKWENWTAALQQKVKNDFAGVTPSTGLWMPEYGAYVDSLASKLQQISVYYTSENFSLRAAIKAIDSIVDDVISFSAYCNALKTSENFHSYYRTVVALEVSTLKALAEAVYPVMPRYSKHLLTLLGMSETPTWPDKVTLLDGGIQMDVESGNYFAEGYSLIKQYRSGRA</sequence>
<dbReference type="InterPro" id="IPR013096">
    <property type="entry name" value="Cupin_2"/>
</dbReference>
<evidence type="ECO:0000259" key="9">
    <source>
        <dbReference type="Pfam" id="PF07883"/>
    </source>
</evidence>
<comment type="catalytic activity">
    <reaction evidence="7">
        <text>tRNA(Met) + L-methionine + ATP = L-methionyl-tRNA(Met) + AMP + diphosphate</text>
        <dbReference type="Rhea" id="RHEA:13481"/>
        <dbReference type="Rhea" id="RHEA-COMP:9667"/>
        <dbReference type="Rhea" id="RHEA-COMP:9698"/>
        <dbReference type="ChEBI" id="CHEBI:30616"/>
        <dbReference type="ChEBI" id="CHEBI:33019"/>
        <dbReference type="ChEBI" id="CHEBI:57844"/>
        <dbReference type="ChEBI" id="CHEBI:78442"/>
        <dbReference type="ChEBI" id="CHEBI:78530"/>
        <dbReference type="ChEBI" id="CHEBI:456215"/>
        <dbReference type="EC" id="6.1.1.10"/>
    </reaction>
</comment>
<protein>
    <recommendedName>
        <fullName evidence="6">Methionyl-tRNA synthetase</fullName>
    </recommendedName>
</protein>
<dbReference type="Gene3D" id="3.40.50.620">
    <property type="entry name" value="HUPs"/>
    <property type="match status" value="1"/>
</dbReference>
<evidence type="ECO:0000256" key="1">
    <source>
        <dbReference type="ARBA" id="ARBA00022598"/>
    </source>
</evidence>
<dbReference type="PANTHER" id="PTHR45765:SF1">
    <property type="entry name" value="METHIONINE--TRNA LIGASE, CYTOPLASMIC"/>
    <property type="match status" value="1"/>
</dbReference>
<keyword evidence="5 8" id="KW-0030">Aminoacyl-tRNA synthetase</keyword>
<keyword evidence="2 8" id="KW-0547">Nucleotide-binding</keyword>
<evidence type="ECO:0000313" key="12">
    <source>
        <dbReference type="Proteomes" id="UP000185639"/>
    </source>
</evidence>
<gene>
    <name evidence="11" type="ORF">SAMN05421686_11624</name>
</gene>
<keyword evidence="3 8" id="KW-0067">ATP-binding</keyword>
<dbReference type="OrthoDB" id="9810191at2"/>
<evidence type="ECO:0000256" key="4">
    <source>
        <dbReference type="ARBA" id="ARBA00022917"/>
    </source>
</evidence>
<evidence type="ECO:0000313" key="11">
    <source>
        <dbReference type="EMBL" id="SIT19449.1"/>
    </source>
</evidence>
<evidence type="ECO:0000256" key="8">
    <source>
        <dbReference type="RuleBase" id="RU363039"/>
    </source>
</evidence>
<dbReference type="Proteomes" id="UP000185639">
    <property type="component" value="Unassembled WGS sequence"/>
</dbReference>
<dbReference type="InterPro" id="IPR033911">
    <property type="entry name" value="MetRS_core"/>
</dbReference>
<dbReference type="PROSITE" id="PS00178">
    <property type="entry name" value="AA_TRNA_LIGASE_I"/>
    <property type="match status" value="1"/>
</dbReference>
<feature type="domain" description="Cupin type-2" evidence="9">
    <location>
        <begin position="35"/>
        <end position="100"/>
    </location>
</feature>
<keyword evidence="12" id="KW-1185">Reference proteome</keyword>
<dbReference type="InterPro" id="IPR015413">
    <property type="entry name" value="Methionyl/Leucyl_tRNA_Synth"/>
</dbReference>
<accession>A0A1N7Q9N7</accession>
<dbReference type="PRINTS" id="PR01041">
    <property type="entry name" value="TRNASYNTHMET"/>
</dbReference>
<dbReference type="InterPro" id="IPR011051">
    <property type="entry name" value="RmlC_Cupin_sf"/>
</dbReference>
<dbReference type="PANTHER" id="PTHR45765">
    <property type="entry name" value="METHIONINE--TRNA LIGASE"/>
    <property type="match status" value="1"/>
</dbReference>
<comment type="similarity">
    <text evidence="8">Belongs to the class-I aminoacyl-tRNA synthetase family.</text>
</comment>
<feature type="domain" description="Methionyl/Leucyl tRNA synthetase" evidence="10">
    <location>
        <begin position="126"/>
        <end position="505"/>
    </location>
</feature>
<dbReference type="InterPro" id="IPR029038">
    <property type="entry name" value="MetRS_Zn"/>
</dbReference>
<dbReference type="SUPFAM" id="SSF52374">
    <property type="entry name" value="Nucleotidylyl transferase"/>
    <property type="match status" value="1"/>
</dbReference>
<dbReference type="Gene3D" id="2.20.28.20">
    <property type="entry name" value="Methionyl-tRNA synthetase, Zn-domain"/>
    <property type="match status" value="1"/>
</dbReference>
<dbReference type="Gene3D" id="1.10.730.10">
    <property type="entry name" value="Isoleucyl-tRNA Synthetase, Domain 1"/>
    <property type="match status" value="1"/>
</dbReference>
<dbReference type="RefSeq" id="WP_076518108.1">
    <property type="nucleotide sequence ID" value="NZ_FTOH01000016.1"/>
</dbReference>
<evidence type="ECO:0000256" key="7">
    <source>
        <dbReference type="ARBA" id="ARBA00047364"/>
    </source>
</evidence>
<dbReference type="SUPFAM" id="SSF51182">
    <property type="entry name" value="RmlC-like cupins"/>
    <property type="match status" value="1"/>
</dbReference>
<evidence type="ECO:0000256" key="5">
    <source>
        <dbReference type="ARBA" id="ARBA00023146"/>
    </source>
</evidence>
<dbReference type="Pfam" id="PF07883">
    <property type="entry name" value="Cupin_2"/>
    <property type="match status" value="1"/>
</dbReference>
<keyword evidence="1 8" id="KW-0436">Ligase</keyword>
<dbReference type="STRING" id="484498.SAMN05421686_11624"/>
<keyword evidence="4 8" id="KW-0648">Protein biosynthesis</keyword>
<dbReference type="GO" id="GO:0005829">
    <property type="term" value="C:cytosol"/>
    <property type="evidence" value="ECO:0007669"/>
    <property type="project" value="TreeGrafter"/>
</dbReference>
<evidence type="ECO:0000256" key="2">
    <source>
        <dbReference type="ARBA" id="ARBA00022741"/>
    </source>
</evidence>
<name>A0A1N7Q9N7_9GAMM</name>
<dbReference type="InterPro" id="IPR014729">
    <property type="entry name" value="Rossmann-like_a/b/a_fold"/>
</dbReference>
<dbReference type="Gene3D" id="2.60.120.10">
    <property type="entry name" value="Jelly Rolls"/>
    <property type="match status" value="1"/>
</dbReference>
<dbReference type="InterPro" id="IPR014710">
    <property type="entry name" value="RmlC-like_jellyroll"/>
</dbReference>
<organism evidence="11 12">
    <name type="scientific">Thalassolituus maritimus</name>
    <dbReference type="NCBI Taxonomy" id="484498"/>
    <lineage>
        <taxon>Bacteria</taxon>
        <taxon>Pseudomonadati</taxon>
        <taxon>Pseudomonadota</taxon>
        <taxon>Gammaproteobacteria</taxon>
        <taxon>Oceanospirillales</taxon>
        <taxon>Oceanospirillaceae</taxon>
        <taxon>Thalassolituus</taxon>
    </lineage>
</organism>